<dbReference type="CDD" id="cd00042">
    <property type="entry name" value="CY"/>
    <property type="match status" value="1"/>
</dbReference>
<evidence type="ECO:0000313" key="8">
    <source>
        <dbReference type="Proteomes" id="UP001497623"/>
    </source>
</evidence>
<dbReference type="Pfam" id="PF00031">
    <property type="entry name" value="Cystatin"/>
    <property type="match status" value="1"/>
</dbReference>
<keyword evidence="5" id="KW-0789">Thiol protease inhibitor</keyword>
<proteinExistence type="inferred from homology"/>
<dbReference type="InterPro" id="IPR001713">
    <property type="entry name" value="Prot_inh_stefin"/>
</dbReference>
<dbReference type="InterPro" id="IPR046350">
    <property type="entry name" value="Cystatin_sf"/>
</dbReference>
<keyword evidence="8" id="KW-1185">Reference proteome</keyword>
<dbReference type="Proteomes" id="UP001497623">
    <property type="component" value="Unassembled WGS sequence"/>
</dbReference>
<dbReference type="PRINTS" id="PR00295">
    <property type="entry name" value="STEFINA"/>
</dbReference>
<name>A0AAV2S782_MEGNR</name>
<dbReference type="SUPFAM" id="SSF54403">
    <property type="entry name" value="Cystatin/monellin"/>
    <property type="match status" value="1"/>
</dbReference>
<keyword evidence="4" id="KW-0646">Protease inhibitor</keyword>
<accession>A0AAV2S782</accession>
<evidence type="ECO:0000256" key="4">
    <source>
        <dbReference type="ARBA" id="ARBA00022690"/>
    </source>
</evidence>
<sequence>MAIENHVMDAFLSHSFRFYKKILPIGNKNKAVHFSNINIIKCKNTSQGTVDLSNSGQLWVVLATFIFISAHTRPFCVICKAYKIYDIIDCQTPLKTIPMPEILVEHQFRPRCSPQHVQGFWGTGIRLGRPTGPPRTFRRQAHLEKNIILGGLSDVSREVSPSTRCPPRLGLWNYDVDVENRLGDKFDEFTVVSYRTQVVAGTNYFAKVRIGSNKYIHIRVYRDLIGVLVLSGVQEDKTHDEPIVYF</sequence>
<dbReference type="GO" id="GO:0005829">
    <property type="term" value="C:cytosol"/>
    <property type="evidence" value="ECO:0007669"/>
    <property type="project" value="TreeGrafter"/>
</dbReference>
<dbReference type="GO" id="GO:0004869">
    <property type="term" value="F:cysteine-type endopeptidase inhibitor activity"/>
    <property type="evidence" value="ECO:0007669"/>
    <property type="project" value="UniProtKB-KW"/>
</dbReference>
<dbReference type="Gene3D" id="3.10.450.10">
    <property type="match status" value="1"/>
</dbReference>
<dbReference type="InterPro" id="IPR000010">
    <property type="entry name" value="Cystatin_dom"/>
</dbReference>
<dbReference type="PANTHER" id="PTHR11414">
    <property type="entry name" value="CYSTATIN FAMILY MEMBER"/>
    <property type="match status" value="1"/>
</dbReference>
<feature type="non-terminal residue" evidence="7">
    <location>
        <position position="246"/>
    </location>
</feature>
<dbReference type="AlphaFoldDB" id="A0AAV2S782"/>
<organism evidence="7 8">
    <name type="scientific">Meganyctiphanes norvegica</name>
    <name type="common">Northern krill</name>
    <name type="synonym">Thysanopoda norvegica</name>
    <dbReference type="NCBI Taxonomy" id="48144"/>
    <lineage>
        <taxon>Eukaryota</taxon>
        <taxon>Metazoa</taxon>
        <taxon>Ecdysozoa</taxon>
        <taxon>Arthropoda</taxon>
        <taxon>Crustacea</taxon>
        <taxon>Multicrustacea</taxon>
        <taxon>Malacostraca</taxon>
        <taxon>Eumalacostraca</taxon>
        <taxon>Eucarida</taxon>
        <taxon>Euphausiacea</taxon>
        <taxon>Euphausiidae</taxon>
        <taxon>Meganyctiphanes</taxon>
    </lineage>
</organism>
<evidence type="ECO:0000313" key="7">
    <source>
        <dbReference type="EMBL" id="CAL4162000.1"/>
    </source>
</evidence>
<feature type="domain" description="Cystatin" evidence="6">
    <location>
        <begin position="183"/>
        <end position="226"/>
    </location>
</feature>
<evidence type="ECO:0000256" key="3">
    <source>
        <dbReference type="ARBA" id="ARBA00022490"/>
    </source>
</evidence>
<evidence type="ECO:0000256" key="2">
    <source>
        <dbReference type="ARBA" id="ARBA00009403"/>
    </source>
</evidence>
<dbReference type="EMBL" id="CAXKWB010045190">
    <property type="protein sequence ID" value="CAL4162000.1"/>
    <property type="molecule type" value="Genomic_DNA"/>
</dbReference>
<evidence type="ECO:0000259" key="6">
    <source>
        <dbReference type="Pfam" id="PF00031"/>
    </source>
</evidence>
<keyword evidence="3" id="KW-0963">Cytoplasm</keyword>
<gene>
    <name evidence="7" type="ORF">MNOR_LOCUS32741</name>
</gene>
<reference evidence="7 8" key="1">
    <citation type="submission" date="2024-05" db="EMBL/GenBank/DDBJ databases">
        <authorList>
            <person name="Wallberg A."/>
        </authorList>
    </citation>
    <scope>NUCLEOTIDE SEQUENCE [LARGE SCALE GENOMIC DNA]</scope>
</reference>
<evidence type="ECO:0000256" key="5">
    <source>
        <dbReference type="ARBA" id="ARBA00022704"/>
    </source>
</evidence>
<dbReference type="PANTHER" id="PTHR11414:SF21">
    <property type="entry name" value="CYSTATIN 14A, TANDEM DUPLICATE 1-RELATED"/>
    <property type="match status" value="1"/>
</dbReference>
<comment type="caution">
    <text evidence="7">The sequence shown here is derived from an EMBL/GenBank/DDBJ whole genome shotgun (WGS) entry which is preliminary data.</text>
</comment>
<protein>
    <recommendedName>
        <fullName evidence="6">Cystatin domain-containing protein</fullName>
    </recommendedName>
</protein>
<comment type="similarity">
    <text evidence="2">Belongs to the cystatin family.</text>
</comment>
<comment type="subcellular location">
    <subcellularLocation>
        <location evidence="1">Cytoplasm</location>
    </subcellularLocation>
</comment>
<evidence type="ECO:0000256" key="1">
    <source>
        <dbReference type="ARBA" id="ARBA00004496"/>
    </source>
</evidence>